<evidence type="ECO:0000313" key="2">
    <source>
        <dbReference type="Proteomes" id="UP000248646"/>
    </source>
</evidence>
<evidence type="ECO:0000313" key="1">
    <source>
        <dbReference type="EMBL" id="PZX01263.1"/>
    </source>
</evidence>
<gene>
    <name evidence="1" type="ORF">C7437_1175</name>
</gene>
<name>A0A2W7MB58_9BACI</name>
<reference evidence="1 2" key="1">
    <citation type="submission" date="2018-06" db="EMBL/GenBank/DDBJ databases">
        <title>Genomic Encyclopedia of Type Strains, Phase IV (KMG-IV): sequencing the most valuable type-strain genomes for metagenomic binning, comparative biology and taxonomic classification.</title>
        <authorList>
            <person name="Goeker M."/>
        </authorList>
    </citation>
    <scope>NUCLEOTIDE SEQUENCE [LARGE SCALE GENOMIC DNA]</scope>
    <source>
        <strain evidence="1 2">DSM 5</strain>
    </source>
</reference>
<dbReference type="InterPro" id="IPR014962">
    <property type="entry name" value="YolD"/>
</dbReference>
<dbReference type="Pfam" id="PF08863">
    <property type="entry name" value="YolD"/>
    <property type="match status" value="1"/>
</dbReference>
<proteinExistence type="predicted"/>
<organism evidence="1 2">
    <name type="scientific">Psychrobacillus insolitus</name>
    <dbReference type="NCBI Taxonomy" id="1461"/>
    <lineage>
        <taxon>Bacteria</taxon>
        <taxon>Bacillati</taxon>
        <taxon>Bacillota</taxon>
        <taxon>Bacilli</taxon>
        <taxon>Bacillales</taxon>
        <taxon>Bacillaceae</taxon>
        <taxon>Psychrobacillus</taxon>
    </lineage>
</organism>
<protein>
    <submittedName>
        <fullName evidence="1">YolD-like protein</fullName>
    </submittedName>
</protein>
<dbReference type="PANTHER" id="PTHR40051:SF1">
    <property type="entry name" value="YOLD-LIKE FAMILY PROTEIN"/>
    <property type="match status" value="1"/>
</dbReference>
<keyword evidence="2" id="KW-1185">Reference proteome</keyword>
<dbReference type="PANTHER" id="PTHR40051">
    <property type="entry name" value="IG HYPOTHETICAL 15966"/>
    <property type="match status" value="1"/>
</dbReference>
<dbReference type="RefSeq" id="WP_211310043.1">
    <property type="nucleotide sequence ID" value="NZ_QKZI01000017.1"/>
</dbReference>
<accession>A0A2W7MB58</accession>
<sequence length="124" mass="14745">MGYLNEMNNNNFDSSKVHDRGSKKWVAMMLPEHVQLIRQYNEDTKKIPRPNLGEFDLLAIQEQIEIAMKRNVKIKFQIWKDEEVKYSTGTICWIDLNRKIIEVEDKMHSFQLNFDEIVDVTLLT</sequence>
<dbReference type="EMBL" id="QKZI01000017">
    <property type="protein sequence ID" value="PZX01263.1"/>
    <property type="molecule type" value="Genomic_DNA"/>
</dbReference>
<comment type="caution">
    <text evidence="1">The sequence shown here is derived from an EMBL/GenBank/DDBJ whole genome shotgun (WGS) entry which is preliminary data.</text>
</comment>
<dbReference type="Proteomes" id="UP000248646">
    <property type="component" value="Unassembled WGS sequence"/>
</dbReference>
<dbReference type="AlphaFoldDB" id="A0A2W7MB58"/>